<comment type="caution">
    <text evidence="3">The sequence shown here is derived from an EMBL/GenBank/DDBJ whole genome shotgun (WGS) entry which is preliminary data.</text>
</comment>
<evidence type="ECO:0000313" key="2">
    <source>
        <dbReference type="EMBL" id="CUX80028.1"/>
    </source>
</evidence>
<dbReference type="Proteomes" id="UP000050413">
    <property type="component" value="Unassembled WGS sequence"/>
</dbReference>
<feature type="domain" description="DUF6927" evidence="1">
    <location>
        <begin position="109"/>
        <end position="187"/>
    </location>
</feature>
<gene>
    <name evidence="2" type="ORF">Ga0058931_0733</name>
    <name evidence="3" type="ORF">HLUCCA05_14480</name>
</gene>
<evidence type="ECO:0000313" key="5">
    <source>
        <dbReference type="Proteomes" id="UP000182045"/>
    </source>
</evidence>
<organism evidence="3 4">
    <name type="scientific">Roseibaca calidilacus</name>
    <dbReference type="NCBI Taxonomy" id="1666912"/>
    <lineage>
        <taxon>Bacteria</taxon>
        <taxon>Pseudomonadati</taxon>
        <taxon>Pseudomonadota</taxon>
        <taxon>Alphaproteobacteria</taxon>
        <taxon>Rhodobacterales</taxon>
        <taxon>Paracoccaceae</taxon>
        <taxon>Roseinatronobacter</taxon>
    </lineage>
</organism>
<dbReference type="OrthoDB" id="6874909at2"/>
<dbReference type="EMBL" id="LJSG01000014">
    <property type="protein sequence ID" value="KPP91270.1"/>
    <property type="molecule type" value="Genomic_DNA"/>
</dbReference>
<evidence type="ECO:0000259" key="1">
    <source>
        <dbReference type="Pfam" id="PF21992"/>
    </source>
</evidence>
<proteinExistence type="predicted"/>
<reference evidence="3 4" key="1">
    <citation type="submission" date="2015-09" db="EMBL/GenBank/DDBJ databases">
        <title>Identification and resolution of microdiversity through metagenomic sequencing of parallel consortia.</title>
        <authorList>
            <person name="Nelson W.C."/>
            <person name="Romine M.F."/>
            <person name="Lindemann S.R."/>
        </authorList>
    </citation>
    <scope>NUCLEOTIDE SEQUENCE [LARGE SCALE GENOMIC DNA]</scope>
    <source>
        <strain evidence="3">HL-91</strain>
    </source>
</reference>
<reference evidence="2 5" key="2">
    <citation type="submission" date="2016-01" db="EMBL/GenBank/DDBJ databases">
        <authorList>
            <person name="Varghese N."/>
        </authorList>
    </citation>
    <scope>NUCLEOTIDE SEQUENCE [LARGE SCALE GENOMIC DNA]</scope>
    <source>
        <strain evidence="2 5">HL-91</strain>
    </source>
</reference>
<dbReference type="InterPro" id="IPR053845">
    <property type="entry name" value="DUF6927"/>
</dbReference>
<dbReference type="AlphaFoldDB" id="A0A0P7VVY4"/>
<sequence>MGWLFNNRVPADIRAEIERLCTHNDEERSTRPIRICRDGSIWTVAAEMTLKNGSEVPDGYQPDENGKFTFGAVFRTRKDHGGWGYRLDEENVGPEFARAPKSLIDILSPTSSDWANSWRKRCLENAARRARRLKDGDVIRLDQALEFNDGRKRKHFKVIIEKPQGYTRARTVFQCVETGVTCRISGFRRRAWDAMSPVGDPTEAKAATGLEKGN</sequence>
<dbReference type="Proteomes" id="UP000182045">
    <property type="component" value="Unassembled WGS sequence"/>
</dbReference>
<dbReference type="Pfam" id="PF21992">
    <property type="entry name" value="DUF6927"/>
    <property type="match status" value="1"/>
</dbReference>
<protein>
    <recommendedName>
        <fullName evidence="1">DUF6927 domain-containing protein</fullName>
    </recommendedName>
</protein>
<accession>A0A0P7VVY4</accession>
<name>A0A0P7VVY4_9RHOB</name>
<evidence type="ECO:0000313" key="3">
    <source>
        <dbReference type="EMBL" id="KPP91270.1"/>
    </source>
</evidence>
<keyword evidence="5" id="KW-1185">Reference proteome</keyword>
<dbReference type="EMBL" id="FBYC01000004">
    <property type="protein sequence ID" value="CUX80028.1"/>
    <property type="molecule type" value="Genomic_DNA"/>
</dbReference>
<dbReference type="RefSeq" id="WP_072244986.1">
    <property type="nucleotide sequence ID" value="NZ_FBYC01000004.1"/>
</dbReference>
<evidence type="ECO:0000313" key="4">
    <source>
        <dbReference type="Proteomes" id="UP000050413"/>
    </source>
</evidence>